<keyword evidence="3" id="KW-0520">NAD</keyword>
<feature type="active site" evidence="5">
    <location>
        <position position="274"/>
    </location>
</feature>
<keyword evidence="2 4" id="KW-0560">Oxidoreductase</keyword>
<dbReference type="GO" id="GO:0006081">
    <property type="term" value="P:aldehyde metabolic process"/>
    <property type="evidence" value="ECO:0007669"/>
    <property type="project" value="InterPro"/>
</dbReference>
<dbReference type="Gene3D" id="3.40.605.10">
    <property type="entry name" value="Aldehyde Dehydrogenase, Chain A, domain 1"/>
    <property type="match status" value="1"/>
</dbReference>
<organism evidence="10 11">
    <name type="scientific">Mycobacteroides abscessus subsp. bolletii 50594</name>
    <dbReference type="NCBI Taxonomy" id="1303024"/>
    <lineage>
        <taxon>Bacteria</taxon>
        <taxon>Bacillati</taxon>
        <taxon>Actinomycetota</taxon>
        <taxon>Actinomycetes</taxon>
        <taxon>Mycobacteriales</taxon>
        <taxon>Mycobacteriaceae</taxon>
        <taxon>Mycobacteroides</taxon>
        <taxon>Mycobacteroides abscessus</taxon>
    </lineage>
</organism>
<evidence type="ECO:0000313" key="10">
    <source>
        <dbReference type="EMBL" id="AGM31234.1"/>
    </source>
</evidence>
<evidence type="ECO:0000256" key="3">
    <source>
        <dbReference type="ARBA" id="ARBA00023027"/>
    </source>
</evidence>
<dbReference type="AlphaFoldDB" id="A0AB33AH85"/>
<evidence type="ECO:0000313" key="11">
    <source>
        <dbReference type="Proteomes" id="UP000013961"/>
    </source>
</evidence>
<name>A0AB33AH85_9MYCO</name>
<dbReference type="GO" id="GO:0004029">
    <property type="term" value="F:aldehyde dehydrogenase (NAD+) activity"/>
    <property type="evidence" value="ECO:0007669"/>
    <property type="project" value="TreeGrafter"/>
</dbReference>
<evidence type="ECO:0000256" key="7">
    <source>
        <dbReference type="RuleBase" id="RU003345"/>
    </source>
</evidence>
<protein>
    <recommendedName>
        <fullName evidence="4">Aldehyde dehydrogenase</fullName>
    </recommendedName>
</protein>
<feature type="active site" evidence="5 6">
    <location>
        <position position="240"/>
    </location>
</feature>
<dbReference type="KEGG" id="mabb:MASS_4632"/>
<evidence type="ECO:0000256" key="4">
    <source>
        <dbReference type="PIRNR" id="PIRNR036492"/>
    </source>
</evidence>
<dbReference type="InterPro" id="IPR029510">
    <property type="entry name" value="Ald_DH_CS_GLU"/>
</dbReference>
<feature type="region of interest" description="Disordered" evidence="8">
    <location>
        <begin position="1"/>
        <end position="31"/>
    </location>
</feature>
<dbReference type="InterPro" id="IPR015590">
    <property type="entry name" value="Aldehyde_DH_dom"/>
</dbReference>
<gene>
    <name evidence="10" type="ORF">MASS_4632</name>
</gene>
<dbReference type="PANTHER" id="PTHR43570:SF16">
    <property type="entry name" value="ALDEHYDE DEHYDROGENASE TYPE III, ISOFORM Q"/>
    <property type="match status" value="1"/>
</dbReference>
<evidence type="ECO:0000256" key="2">
    <source>
        <dbReference type="ARBA" id="ARBA00023002"/>
    </source>
</evidence>
<dbReference type="Gene3D" id="3.40.309.10">
    <property type="entry name" value="Aldehyde Dehydrogenase, Chain A, domain 2"/>
    <property type="match status" value="1"/>
</dbReference>
<dbReference type="Proteomes" id="UP000013961">
    <property type="component" value="Chromosome"/>
</dbReference>
<reference evidence="10 11" key="1">
    <citation type="journal article" date="2013" name="Genome Announc.">
        <title>Complete Genome Sequence of Mycobacterium massiliense Clinical Strain Asan 50594, Belonging to the Type II Genotype.</title>
        <authorList>
            <person name="Kim B.J."/>
            <person name="Kim B.R."/>
            <person name="Hong S.H."/>
            <person name="Seok S.H."/>
            <person name="Kook Y.H."/>
            <person name="Kim B.J."/>
        </authorList>
    </citation>
    <scope>NUCLEOTIDE SEQUENCE [LARGE SCALE GENOMIC DNA]</scope>
    <source>
        <strain evidence="10 11">50594</strain>
    </source>
</reference>
<feature type="domain" description="Aldehyde dehydrogenase" evidence="9">
    <location>
        <begin position="35"/>
        <end position="456"/>
    </location>
</feature>
<dbReference type="InterPro" id="IPR016163">
    <property type="entry name" value="Ald_DH_C"/>
</dbReference>
<evidence type="ECO:0000259" key="9">
    <source>
        <dbReference type="Pfam" id="PF00171"/>
    </source>
</evidence>
<feature type="compositionally biased region" description="Polar residues" evidence="8">
    <location>
        <begin position="12"/>
        <end position="22"/>
    </location>
</feature>
<accession>A0AB33AH85</accession>
<dbReference type="SUPFAM" id="SSF53720">
    <property type="entry name" value="ALDH-like"/>
    <property type="match status" value="1"/>
</dbReference>
<dbReference type="InterPro" id="IPR016161">
    <property type="entry name" value="Ald_DH/histidinol_DH"/>
</dbReference>
<dbReference type="PROSITE" id="PS00687">
    <property type="entry name" value="ALDEHYDE_DEHYDR_GLU"/>
    <property type="match status" value="1"/>
</dbReference>
<evidence type="ECO:0000256" key="1">
    <source>
        <dbReference type="ARBA" id="ARBA00009986"/>
    </source>
</evidence>
<evidence type="ECO:0000256" key="5">
    <source>
        <dbReference type="PIRSR" id="PIRSR036492-1"/>
    </source>
</evidence>
<comment type="similarity">
    <text evidence="1 4 7">Belongs to the aldehyde dehydrogenase family.</text>
</comment>
<dbReference type="EMBL" id="CP004374">
    <property type="protein sequence ID" value="AGM31234.1"/>
    <property type="molecule type" value="Genomic_DNA"/>
</dbReference>
<evidence type="ECO:0000256" key="6">
    <source>
        <dbReference type="PROSITE-ProRule" id="PRU10007"/>
    </source>
</evidence>
<dbReference type="PANTHER" id="PTHR43570">
    <property type="entry name" value="ALDEHYDE DEHYDROGENASE"/>
    <property type="match status" value="1"/>
</dbReference>
<dbReference type="Pfam" id="PF00171">
    <property type="entry name" value="Aldedh"/>
    <property type="match status" value="1"/>
</dbReference>
<dbReference type="GO" id="GO:0005737">
    <property type="term" value="C:cytoplasm"/>
    <property type="evidence" value="ECO:0007669"/>
    <property type="project" value="TreeGrafter"/>
</dbReference>
<sequence>MRSMMSLPSRGTDMTTEISTPADQHAASEPSRIPGIVRGLRETFATGRTREYQWRKAQLVGLERLFKENEAAIAKALNDDLGRSSAEAWIADVVGTVVEITYARKHLKRWMRRKRVRGLPMAQQPAKAYVQSEPYGTTLIIGAWNFPFYLTIGPLVGAVAAGNTVALKPSELAPACSALMAKLLPQYLDPHAVVVVEGDGYVTQELLAQGFDKAMFTGGTEIGKRILEGAAPHLTPVALELGGKSPVYVASDANIEVAARRIGYMKGLNSGQVCLAPDYVIADASIRDELVEKIKESWAQFQADREDKGLRVLNQRQFDRLVGYLAATEGQVAVGGASDAESLTIEPTIVVDPDADEPLMQEEIFGPILPIVTAETLDAAIDFINSRPKPLAAYAFTESKYTANRYAAEVPAGGMVINHLLYHAVIPKLPFGGVGASGMGAYHGKAGFDEFSHRKSTLYKSTALDLKLPYPPYTEKNLKLMQRLM</sequence>
<evidence type="ECO:0000256" key="8">
    <source>
        <dbReference type="SAM" id="MobiDB-lite"/>
    </source>
</evidence>
<dbReference type="PIRSF" id="PIRSF036492">
    <property type="entry name" value="ALDH"/>
    <property type="match status" value="1"/>
</dbReference>
<dbReference type="FunFam" id="3.40.605.10:FF:000004">
    <property type="entry name" value="Aldehyde dehydrogenase"/>
    <property type="match status" value="1"/>
</dbReference>
<dbReference type="InterPro" id="IPR012394">
    <property type="entry name" value="Aldehyde_DH_NAD(P)"/>
</dbReference>
<proteinExistence type="inferred from homology"/>
<dbReference type="CDD" id="cd07087">
    <property type="entry name" value="ALDH_F3-13-14_CALDH-like"/>
    <property type="match status" value="1"/>
</dbReference>
<dbReference type="FunFam" id="3.40.309.10:FF:000003">
    <property type="entry name" value="Aldehyde dehydrogenase"/>
    <property type="match status" value="1"/>
</dbReference>
<dbReference type="InterPro" id="IPR016162">
    <property type="entry name" value="Ald_DH_N"/>
</dbReference>